<accession>A0A5J5IP55</accession>
<dbReference type="GO" id="GO:0030288">
    <property type="term" value="C:outer membrane-bounded periplasmic space"/>
    <property type="evidence" value="ECO:0007669"/>
    <property type="project" value="InterPro"/>
</dbReference>
<dbReference type="PROSITE" id="PS01157">
    <property type="entry name" value="ACID_PHOSPH_CL_A"/>
    <property type="match status" value="1"/>
</dbReference>
<evidence type="ECO:0000256" key="5">
    <source>
        <dbReference type="ARBA" id="ARBA00022989"/>
    </source>
</evidence>
<comment type="caution">
    <text evidence="9">The sequence shown here is derived from an EMBL/GenBank/DDBJ whole genome shotgun (WGS) entry which is preliminary data.</text>
</comment>
<evidence type="ECO:0000313" key="9">
    <source>
        <dbReference type="EMBL" id="KAA9085166.1"/>
    </source>
</evidence>
<evidence type="ECO:0000313" key="10">
    <source>
        <dbReference type="Proteomes" id="UP000327039"/>
    </source>
</evidence>
<dbReference type="RefSeq" id="WP_150419889.1">
    <property type="nucleotide sequence ID" value="NZ_VYRZ01000003.1"/>
</dbReference>
<dbReference type="InterPro" id="IPR036938">
    <property type="entry name" value="PAP2/HPO_sf"/>
</dbReference>
<dbReference type="Pfam" id="PF01569">
    <property type="entry name" value="PAP2"/>
    <property type="match status" value="1"/>
</dbReference>
<dbReference type="EMBL" id="VYRZ01000003">
    <property type="protein sequence ID" value="KAA9085166.1"/>
    <property type="molecule type" value="Genomic_DNA"/>
</dbReference>
<dbReference type="Proteomes" id="UP000327039">
    <property type="component" value="Unassembled WGS sequence"/>
</dbReference>
<dbReference type="SMART" id="SM00014">
    <property type="entry name" value="acidPPc"/>
    <property type="match status" value="1"/>
</dbReference>
<dbReference type="InterPro" id="IPR000326">
    <property type="entry name" value="PAP2/HPO"/>
</dbReference>
<keyword evidence="5 7" id="KW-1133">Transmembrane helix</keyword>
<keyword evidence="2" id="KW-1003">Cell membrane</keyword>
<reference evidence="10" key="1">
    <citation type="submission" date="2019-09" db="EMBL/GenBank/DDBJ databases">
        <title>Mumia zhuanghuii sp. nov. isolated from the intestinal contents of plateau pika (Ochotona curzoniae) in the Qinghai-Tibet plateau of China.</title>
        <authorList>
            <person name="Tian Z."/>
        </authorList>
    </citation>
    <scope>NUCLEOTIDE SEQUENCE [LARGE SCALE GENOMIC DNA]</scope>
    <source>
        <strain evidence="10">DSM 25564</strain>
    </source>
</reference>
<dbReference type="SUPFAM" id="SSF48317">
    <property type="entry name" value="Acid phosphatase/Vanadium-dependent haloperoxidase"/>
    <property type="match status" value="1"/>
</dbReference>
<dbReference type="GO" id="GO:0005886">
    <property type="term" value="C:plasma membrane"/>
    <property type="evidence" value="ECO:0007669"/>
    <property type="project" value="UniProtKB-SubCell"/>
</dbReference>
<dbReference type="InterPro" id="IPR018296">
    <property type="entry name" value="Acid_Pase_classA_bac_CS"/>
</dbReference>
<evidence type="ECO:0000256" key="6">
    <source>
        <dbReference type="ARBA" id="ARBA00023136"/>
    </source>
</evidence>
<sequence length="227" mass="24362">MTSAPADPARRPWPRRAIAGGILLVLGGLLGWWIFLQLGQPFAIDRWWNRLLPDDPTEPALIFGLVMNRVGGTWLGVFAIPVAVALALVLLRRPWAAAYFVVASALSALVVQLIKNLVDRARPEDIVVATDAGSYPSGHTANAATIATVAAIVLPRVWIVIAGAVWTLLMALSRTVLHAHWVSDTVGGTLLGIGMGLIVAAVLTEQLERERTARAGARRAAPRSPRR</sequence>
<feature type="transmembrane region" description="Helical" evidence="7">
    <location>
        <begin position="143"/>
        <end position="169"/>
    </location>
</feature>
<dbReference type="OrthoDB" id="5289372at2"/>
<keyword evidence="10" id="KW-1185">Reference proteome</keyword>
<evidence type="ECO:0000256" key="2">
    <source>
        <dbReference type="ARBA" id="ARBA00022475"/>
    </source>
</evidence>
<keyword evidence="3 7" id="KW-0812">Transmembrane</keyword>
<keyword evidence="6 7" id="KW-0472">Membrane</keyword>
<evidence type="ECO:0000256" key="4">
    <source>
        <dbReference type="ARBA" id="ARBA00022801"/>
    </source>
</evidence>
<evidence type="ECO:0000256" key="3">
    <source>
        <dbReference type="ARBA" id="ARBA00022692"/>
    </source>
</evidence>
<dbReference type="AlphaFoldDB" id="A0A5J5IP55"/>
<evidence type="ECO:0000256" key="1">
    <source>
        <dbReference type="ARBA" id="ARBA00004651"/>
    </source>
</evidence>
<dbReference type="Gene3D" id="1.20.144.10">
    <property type="entry name" value="Phosphatidic acid phosphatase type 2/haloperoxidase"/>
    <property type="match status" value="1"/>
</dbReference>
<protein>
    <submittedName>
        <fullName evidence="9">Phosphatase PAP2 family protein</fullName>
    </submittedName>
</protein>
<organism evidence="9 10">
    <name type="scientific">Microbacterium radiodurans</name>
    <dbReference type="NCBI Taxonomy" id="661398"/>
    <lineage>
        <taxon>Bacteria</taxon>
        <taxon>Bacillati</taxon>
        <taxon>Actinomycetota</taxon>
        <taxon>Actinomycetes</taxon>
        <taxon>Micrococcales</taxon>
        <taxon>Microbacteriaceae</taxon>
        <taxon>Microbacterium</taxon>
    </lineage>
</organism>
<dbReference type="PANTHER" id="PTHR14969">
    <property type="entry name" value="SPHINGOSINE-1-PHOSPHATE PHOSPHOHYDROLASE"/>
    <property type="match status" value="1"/>
</dbReference>
<proteinExistence type="predicted"/>
<feature type="transmembrane region" description="Helical" evidence="7">
    <location>
        <begin position="17"/>
        <end position="35"/>
    </location>
</feature>
<gene>
    <name evidence="9" type="ORF">F6B42_11770</name>
</gene>
<keyword evidence="4" id="KW-0378">Hydrolase</keyword>
<dbReference type="GO" id="GO:0003993">
    <property type="term" value="F:acid phosphatase activity"/>
    <property type="evidence" value="ECO:0007669"/>
    <property type="project" value="InterPro"/>
</dbReference>
<feature type="domain" description="Phosphatidic acid phosphatase type 2/haloperoxidase" evidence="8">
    <location>
        <begin position="97"/>
        <end position="200"/>
    </location>
</feature>
<evidence type="ECO:0000259" key="8">
    <source>
        <dbReference type="SMART" id="SM00014"/>
    </source>
</evidence>
<feature type="transmembrane region" description="Helical" evidence="7">
    <location>
        <begin position="181"/>
        <end position="203"/>
    </location>
</feature>
<feature type="transmembrane region" description="Helical" evidence="7">
    <location>
        <begin position="73"/>
        <end position="91"/>
    </location>
</feature>
<dbReference type="PANTHER" id="PTHR14969:SF62">
    <property type="entry name" value="DECAPRENYLPHOSPHORYL-5-PHOSPHORIBOSE PHOSPHATASE RV3807C-RELATED"/>
    <property type="match status" value="1"/>
</dbReference>
<name>A0A5J5IP55_9MICO</name>
<evidence type="ECO:0000256" key="7">
    <source>
        <dbReference type="SAM" id="Phobius"/>
    </source>
</evidence>
<comment type="subcellular location">
    <subcellularLocation>
        <location evidence="1">Cell membrane</location>
        <topology evidence="1">Multi-pass membrane protein</topology>
    </subcellularLocation>
</comment>